<gene>
    <name evidence="2" type="ORF">ONB1V03_LOCUS21666</name>
</gene>
<feature type="compositionally biased region" description="Low complexity" evidence="1">
    <location>
        <begin position="161"/>
        <end position="171"/>
    </location>
</feature>
<sequence length="213" mass="23838">MGTALLERVTTVCTQKERDYSTKKNELKRMTQSFIFIEQFMTAILDLNEPMSVLKAQDLLTTQLQKLLNKPCSHPDFIKPFKIEVKDQLSDGNGDGLDINKMIDGVLNMCFSVVTSDDTPKPSAQMTNTANACTNKDNTGLDDDITEILELPNSRPNSRGQTRQIQTQTQSQLPTKVLVATIGNTQTTAQHTYDYYNQNPQLKQMLTANPMSA</sequence>
<dbReference type="EMBL" id="OC958275">
    <property type="protein sequence ID" value="CAD7665108.1"/>
    <property type="molecule type" value="Genomic_DNA"/>
</dbReference>
<feature type="non-terminal residue" evidence="2">
    <location>
        <position position="1"/>
    </location>
</feature>
<organism evidence="2">
    <name type="scientific">Oppiella nova</name>
    <dbReference type="NCBI Taxonomy" id="334625"/>
    <lineage>
        <taxon>Eukaryota</taxon>
        <taxon>Metazoa</taxon>
        <taxon>Ecdysozoa</taxon>
        <taxon>Arthropoda</taxon>
        <taxon>Chelicerata</taxon>
        <taxon>Arachnida</taxon>
        <taxon>Acari</taxon>
        <taxon>Acariformes</taxon>
        <taxon>Sarcoptiformes</taxon>
        <taxon>Oribatida</taxon>
        <taxon>Brachypylina</taxon>
        <taxon>Oppioidea</taxon>
        <taxon>Oppiidae</taxon>
        <taxon>Oppiella</taxon>
    </lineage>
</organism>
<reference evidence="2" key="1">
    <citation type="submission" date="2020-11" db="EMBL/GenBank/DDBJ databases">
        <authorList>
            <person name="Tran Van P."/>
        </authorList>
    </citation>
    <scope>NUCLEOTIDE SEQUENCE</scope>
</reference>
<name>A0A7R9MRB2_9ACAR</name>
<dbReference type="Proteomes" id="UP000728032">
    <property type="component" value="Unassembled WGS sequence"/>
</dbReference>
<feature type="region of interest" description="Disordered" evidence="1">
    <location>
        <begin position="151"/>
        <end position="171"/>
    </location>
</feature>
<dbReference type="AlphaFoldDB" id="A0A7R9MRB2"/>
<accession>A0A7R9MRB2</accession>
<evidence type="ECO:0000256" key="1">
    <source>
        <dbReference type="SAM" id="MobiDB-lite"/>
    </source>
</evidence>
<dbReference type="EMBL" id="CAJPVJ010043450">
    <property type="protein sequence ID" value="CAG2182245.1"/>
    <property type="molecule type" value="Genomic_DNA"/>
</dbReference>
<evidence type="ECO:0000313" key="3">
    <source>
        <dbReference type="Proteomes" id="UP000728032"/>
    </source>
</evidence>
<keyword evidence="3" id="KW-1185">Reference proteome</keyword>
<protein>
    <submittedName>
        <fullName evidence="2">Uncharacterized protein</fullName>
    </submittedName>
</protein>
<evidence type="ECO:0000313" key="2">
    <source>
        <dbReference type="EMBL" id="CAD7665108.1"/>
    </source>
</evidence>
<proteinExistence type="predicted"/>